<reference evidence="1 2" key="1">
    <citation type="journal article" date="2006" name="J. Bacteriol.">
        <title>Comparative genomic evidence for a close relationship between the dimorphic prosthecate bacteria Hyphomonas neptunium and Caulobacter crescentus.</title>
        <authorList>
            <person name="Badger J.H."/>
            <person name="Hoover T.R."/>
            <person name="Brun Y.V."/>
            <person name="Weiner R.M."/>
            <person name="Laub M.T."/>
            <person name="Alexandre G."/>
            <person name="Mrazek J."/>
            <person name="Ren Q."/>
            <person name="Paulsen I.T."/>
            <person name="Nelson K.E."/>
            <person name="Khouri H.M."/>
            <person name="Radune D."/>
            <person name="Sosa J."/>
            <person name="Dodson R.J."/>
            <person name="Sullivan S.A."/>
            <person name="Rosovitz M.J."/>
            <person name="Madupu R."/>
            <person name="Brinkac L.M."/>
            <person name="Durkin A.S."/>
            <person name="Daugherty S.C."/>
            <person name="Kothari S.P."/>
            <person name="Giglio M.G."/>
            <person name="Zhou L."/>
            <person name="Haft D.H."/>
            <person name="Selengut J.D."/>
            <person name="Davidsen T.M."/>
            <person name="Yang Q."/>
            <person name="Zafar N."/>
            <person name="Ward N.L."/>
        </authorList>
    </citation>
    <scope>NUCLEOTIDE SEQUENCE [LARGE SCALE GENOMIC DNA]</scope>
    <source>
        <strain evidence="1 2">ATCC 15444</strain>
    </source>
</reference>
<dbReference type="STRING" id="228405.HNE_0160"/>
<organism evidence="1 2">
    <name type="scientific">Hyphomonas neptunium (strain ATCC 15444)</name>
    <dbReference type="NCBI Taxonomy" id="228405"/>
    <lineage>
        <taxon>Bacteria</taxon>
        <taxon>Pseudomonadati</taxon>
        <taxon>Pseudomonadota</taxon>
        <taxon>Alphaproteobacteria</taxon>
        <taxon>Hyphomonadales</taxon>
        <taxon>Hyphomonadaceae</taxon>
        <taxon>Hyphomonas</taxon>
    </lineage>
</organism>
<gene>
    <name evidence="1" type="ordered locus">HNE_0160</name>
</gene>
<dbReference type="eggNOG" id="ENOG50309Z9">
    <property type="taxonomic scope" value="Bacteria"/>
</dbReference>
<evidence type="ECO:0000313" key="2">
    <source>
        <dbReference type="Proteomes" id="UP000001959"/>
    </source>
</evidence>
<keyword evidence="2" id="KW-1185">Reference proteome</keyword>
<accession>Q0C5U9</accession>
<proteinExistence type="predicted"/>
<dbReference type="HOGENOM" id="CLU_2180272_0_0_5"/>
<dbReference type="EMBL" id="CP000158">
    <property type="protein sequence ID" value="ABI75409.1"/>
    <property type="molecule type" value="Genomic_DNA"/>
</dbReference>
<dbReference type="Proteomes" id="UP000001959">
    <property type="component" value="Chromosome"/>
</dbReference>
<name>Q0C5U9_HYPNA</name>
<evidence type="ECO:0000313" key="1">
    <source>
        <dbReference type="EMBL" id="ABI75409.1"/>
    </source>
</evidence>
<dbReference type="KEGG" id="hne:HNE_0160"/>
<sequence>MHRPVDGAFHTATSFDPPFPARRLGEGWPLWILEHRGHELYFASPEEMTHVAGVLGQKVLPDPRVLGAEFGAVNSHWLSRMDKVWLSWKVRQEVVRKLDSAREKARDFP</sequence>
<dbReference type="AlphaFoldDB" id="Q0C5U9"/>
<protein>
    <submittedName>
        <fullName evidence="1">Uncharacterized protein</fullName>
    </submittedName>
</protein>